<accession>A0A917ZXM7</accession>
<keyword evidence="2" id="KW-0472">Membrane</keyword>
<dbReference type="AlphaFoldDB" id="A0A917ZXM7"/>
<keyword evidence="4" id="KW-1185">Reference proteome</keyword>
<sequence>MTETDARHPRAIAAGVNEIEGYLLWQAQVARARAGARDFSARLPWLTTAQRMEVERVHYEDQLVNAQAAVKAVAERCREVRKEYEEVYRNLRRRLATAFALGTCVVLTLALLVAR</sequence>
<dbReference type="Proteomes" id="UP000641932">
    <property type="component" value="Unassembled WGS sequence"/>
</dbReference>
<protein>
    <recommendedName>
        <fullName evidence="5">Cytochrome C oxidase subunit I</fullName>
    </recommendedName>
</protein>
<comment type="caution">
    <text evidence="3">The sequence shown here is derived from an EMBL/GenBank/DDBJ whole genome shotgun (WGS) entry which is preliminary data.</text>
</comment>
<evidence type="ECO:0000313" key="4">
    <source>
        <dbReference type="Proteomes" id="UP000641932"/>
    </source>
</evidence>
<proteinExistence type="predicted"/>
<name>A0A917ZXM7_9ACTN</name>
<keyword evidence="2" id="KW-0812">Transmembrane</keyword>
<gene>
    <name evidence="3" type="ORF">GCM10012280_67160</name>
</gene>
<dbReference type="RefSeq" id="WP_189135589.1">
    <property type="nucleotide sequence ID" value="NZ_BMMS01000049.1"/>
</dbReference>
<reference evidence="3" key="2">
    <citation type="submission" date="2020-09" db="EMBL/GenBank/DDBJ databases">
        <authorList>
            <person name="Sun Q."/>
            <person name="Zhou Y."/>
        </authorList>
    </citation>
    <scope>NUCLEOTIDE SEQUENCE</scope>
    <source>
        <strain evidence="3">CGMCC 4.7201</strain>
    </source>
</reference>
<keyword evidence="2" id="KW-1133">Transmembrane helix</keyword>
<dbReference type="EMBL" id="BMMS01000049">
    <property type="protein sequence ID" value="GGO99830.1"/>
    <property type="molecule type" value="Genomic_DNA"/>
</dbReference>
<evidence type="ECO:0000256" key="1">
    <source>
        <dbReference type="SAM" id="Coils"/>
    </source>
</evidence>
<evidence type="ECO:0000256" key="2">
    <source>
        <dbReference type="SAM" id="Phobius"/>
    </source>
</evidence>
<evidence type="ECO:0008006" key="5">
    <source>
        <dbReference type="Google" id="ProtNLM"/>
    </source>
</evidence>
<evidence type="ECO:0000313" key="3">
    <source>
        <dbReference type="EMBL" id="GGO99830.1"/>
    </source>
</evidence>
<keyword evidence="1" id="KW-0175">Coiled coil</keyword>
<feature type="coiled-coil region" evidence="1">
    <location>
        <begin position="49"/>
        <end position="94"/>
    </location>
</feature>
<feature type="transmembrane region" description="Helical" evidence="2">
    <location>
        <begin position="95"/>
        <end position="114"/>
    </location>
</feature>
<reference evidence="3" key="1">
    <citation type="journal article" date="2014" name="Int. J. Syst. Evol. Microbiol.">
        <title>Complete genome sequence of Corynebacterium casei LMG S-19264T (=DSM 44701T), isolated from a smear-ripened cheese.</title>
        <authorList>
            <consortium name="US DOE Joint Genome Institute (JGI-PGF)"/>
            <person name="Walter F."/>
            <person name="Albersmeier A."/>
            <person name="Kalinowski J."/>
            <person name="Ruckert C."/>
        </authorList>
    </citation>
    <scope>NUCLEOTIDE SEQUENCE</scope>
    <source>
        <strain evidence="3">CGMCC 4.7201</strain>
    </source>
</reference>
<organism evidence="3 4">
    <name type="scientific">Wenjunlia tyrosinilytica</name>
    <dbReference type="NCBI Taxonomy" id="1544741"/>
    <lineage>
        <taxon>Bacteria</taxon>
        <taxon>Bacillati</taxon>
        <taxon>Actinomycetota</taxon>
        <taxon>Actinomycetes</taxon>
        <taxon>Kitasatosporales</taxon>
        <taxon>Streptomycetaceae</taxon>
        <taxon>Wenjunlia</taxon>
    </lineage>
</organism>